<feature type="compositionally biased region" description="Basic residues" evidence="3">
    <location>
        <begin position="1"/>
        <end position="11"/>
    </location>
</feature>
<feature type="compositionally biased region" description="Polar residues" evidence="3">
    <location>
        <begin position="140"/>
        <end position="162"/>
    </location>
</feature>
<feature type="compositionally biased region" description="Acidic residues" evidence="3">
    <location>
        <begin position="34"/>
        <end position="43"/>
    </location>
</feature>
<dbReference type="CDD" id="cd00201">
    <property type="entry name" value="WW"/>
    <property type="match status" value="1"/>
</dbReference>
<reference evidence="5" key="1">
    <citation type="submission" date="2021-01" db="EMBL/GenBank/DDBJ databases">
        <authorList>
            <person name="Corre E."/>
            <person name="Pelletier E."/>
            <person name="Niang G."/>
            <person name="Scheremetjew M."/>
            <person name="Finn R."/>
            <person name="Kale V."/>
            <person name="Holt S."/>
            <person name="Cochrane G."/>
            <person name="Meng A."/>
            <person name="Brown T."/>
            <person name="Cohen L."/>
        </authorList>
    </citation>
    <scope>NUCLEOTIDE SEQUENCE</scope>
    <source>
        <strain evidence="5">308</strain>
    </source>
</reference>
<dbReference type="EMBL" id="HBFR01011466">
    <property type="protein sequence ID" value="CAD8881089.1"/>
    <property type="molecule type" value="Transcribed_RNA"/>
</dbReference>
<dbReference type="Gene3D" id="2.20.70.10">
    <property type="match status" value="1"/>
</dbReference>
<feature type="region of interest" description="Disordered" evidence="3">
    <location>
        <begin position="397"/>
        <end position="519"/>
    </location>
</feature>
<evidence type="ECO:0000259" key="4">
    <source>
        <dbReference type="PROSITE" id="PS50020"/>
    </source>
</evidence>
<feature type="region of interest" description="Disordered" evidence="3">
    <location>
        <begin position="686"/>
        <end position="724"/>
    </location>
</feature>
<dbReference type="InterPro" id="IPR004088">
    <property type="entry name" value="KH_dom_type_1"/>
</dbReference>
<feature type="compositionally biased region" description="Gly residues" evidence="3">
    <location>
        <begin position="602"/>
        <end position="625"/>
    </location>
</feature>
<evidence type="ECO:0000256" key="3">
    <source>
        <dbReference type="SAM" id="MobiDB-lite"/>
    </source>
</evidence>
<dbReference type="SUPFAM" id="SSF51045">
    <property type="entry name" value="WW domain"/>
    <property type="match status" value="1"/>
</dbReference>
<name>A0A7S1BBW3_9STRA</name>
<dbReference type="PROSITE" id="PS50020">
    <property type="entry name" value="WW_DOMAIN_2"/>
    <property type="match status" value="1"/>
</dbReference>
<dbReference type="PANTHER" id="PTHR10288">
    <property type="entry name" value="KH DOMAIN CONTAINING RNA BINDING PROTEIN"/>
    <property type="match status" value="1"/>
</dbReference>
<evidence type="ECO:0000313" key="5">
    <source>
        <dbReference type="EMBL" id="CAD8881089.1"/>
    </source>
</evidence>
<protein>
    <recommendedName>
        <fullName evidence="4">WW domain-containing protein</fullName>
    </recommendedName>
</protein>
<accession>A0A7S1BBW3</accession>
<sequence>MATQRRSKRKANATAGVSAQNGKDETISAAAESEINEEEDPDIESPAKKKKATATSADIGDGDTEKSSEATVVEKAHVGISGKVEDKVVGNSASAKDNGGTVLDPKHFLGSNAATDNASDKASSAPATAAASDVVKAKQAVQSLSTKSETMKSSGKTQKTESTQAATATTAQNPSSLSTAVASTVASEKPTPAASPSPAPVAAPLPQAVPSPSPASSEQEQPLAPLPDSSPDETITVSDTLSPAYVGRVIGKGGEMIRDLQARAGCRIDVDQSVPPGHPRLVTYRGKRNQVEFGRRLVSMLCTEGGRDAELPLGEASKREVWVPANVIGKVIGRGGEMIRELQARSQAKIQVDHSVLQEGQRKISITGGAQAVERAALMVDIVTSNPASDAAAALAQFGGGGNQGQQQKGTFPSGGQPSGPGAPSHRDQHVSPGPGGAAIPPGGHPGAPFHPVPYDSYAPQFQQYGGPGGFPGPHQPYQPMGPQYPYPPAGGPPLGPPGAIYQPTPPLHGGPQGHHGPAMPSMPGEELEYFSCAKMYMGRVIGQRGVTINDLQRRSSTDIQINQDVPPGMDCQISIRGGREGIEAAKAMLREIVDSGPGHPYAGGHGATGTGGLYPNGLPGGPHGTGPAPQLYYQQNVGTQPPYHQPPGGVGNAYAPPPQQYSPPASSMAPNAYVHYPYQQPQAGQYVVQQQQPPAQGQPAQPAVVPPPPSGPGAAPPGGSWKTATAADGQTYYYNEVTGESKWDKPAGML</sequence>
<dbReference type="CDD" id="cd00105">
    <property type="entry name" value="KH-I"/>
    <property type="match status" value="3"/>
</dbReference>
<keyword evidence="1" id="KW-0677">Repeat</keyword>
<feature type="compositionally biased region" description="Low complexity" evidence="3">
    <location>
        <begin position="214"/>
        <end position="223"/>
    </location>
</feature>
<feature type="region of interest" description="Disordered" evidence="3">
    <location>
        <begin position="91"/>
        <end position="239"/>
    </location>
</feature>
<proteinExistence type="predicted"/>
<dbReference type="AlphaFoldDB" id="A0A7S1BBW3"/>
<feature type="domain" description="WW" evidence="4">
    <location>
        <begin position="716"/>
        <end position="749"/>
    </location>
</feature>
<dbReference type="InterPro" id="IPR036020">
    <property type="entry name" value="WW_dom_sf"/>
</dbReference>
<dbReference type="InterPro" id="IPR036612">
    <property type="entry name" value="KH_dom_type_1_sf"/>
</dbReference>
<dbReference type="Pfam" id="PF00013">
    <property type="entry name" value="KH_1"/>
    <property type="match status" value="3"/>
</dbReference>
<feature type="compositionally biased region" description="Low complexity" evidence="3">
    <location>
        <begin position="120"/>
        <end position="134"/>
    </location>
</feature>
<dbReference type="Gene3D" id="3.30.1370.10">
    <property type="entry name" value="K Homology domain, type 1"/>
    <property type="match status" value="3"/>
</dbReference>
<feature type="compositionally biased region" description="Low complexity" evidence="3">
    <location>
        <begin position="414"/>
        <end position="424"/>
    </location>
</feature>
<dbReference type="SUPFAM" id="SSF54791">
    <property type="entry name" value="Eukaryotic type KH-domain (KH-domain type I)"/>
    <property type="match status" value="3"/>
</dbReference>
<evidence type="ECO:0000256" key="2">
    <source>
        <dbReference type="PROSITE-ProRule" id="PRU00117"/>
    </source>
</evidence>
<dbReference type="InterPro" id="IPR001202">
    <property type="entry name" value="WW_dom"/>
</dbReference>
<evidence type="ECO:0000256" key="1">
    <source>
        <dbReference type="ARBA" id="ARBA00022737"/>
    </source>
</evidence>
<feature type="compositionally biased region" description="Pro residues" evidence="3">
    <location>
        <begin position="705"/>
        <end position="716"/>
    </location>
</feature>
<dbReference type="PROSITE" id="PS50084">
    <property type="entry name" value="KH_TYPE_1"/>
    <property type="match status" value="3"/>
</dbReference>
<feature type="compositionally biased region" description="Pro residues" evidence="3">
    <location>
        <begin position="193"/>
        <end position="213"/>
    </location>
</feature>
<feature type="compositionally biased region" description="Pro residues" evidence="3">
    <location>
        <begin position="483"/>
        <end position="497"/>
    </location>
</feature>
<keyword evidence="2" id="KW-0694">RNA-binding</keyword>
<dbReference type="SMART" id="SM00456">
    <property type="entry name" value="WW"/>
    <property type="match status" value="1"/>
</dbReference>
<dbReference type="GO" id="GO:0003723">
    <property type="term" value="F:RNA binding"/>
    <property type="evidence" value="ECO:0007669"/>
    <property type="project" value="UniProtKB-UniRule"/>
</dbReference>
<feature type="region of interest" description="Disordered" evidence="3">
    <location>
        <begin position="597"/>
        <end position="669"/>
    </location>
</feature>
<dbReference type="InterPro" id="IPR004087">
    <property type="entry name" value="KH_dom"/>
</dbReference>
<organism evidence="5">
    <name type="scientific">Corethron hystrix</name>
    <dbReference type="NCBI Taxonomy" id="216773"/>
    <lineage>
        <taxon>Eukaryota</taxon>
        <taxon>Sar</taxon>
        <taxon>Stramenopiles</taxon>
        <taxon>Ochrophyta</taxon>
        <taxon>Bacillariophyta</taxon>
        <taxon>Coscinodiscophyceae</taxon>
        <taxon>Corethrophycidae</taxon>
        <taxon>Corethrales</taxon>
        <taxon>Corethraceae</taxon>
        <taxon>Corethron</taxon>
    </lineage>
</organism>
<feature type="compositionally biased region" description="Low complexity" evidence="3">
    <location>
        <begin position="686"/>
        <end position="704"/>
    </location>
</feature>
<gene>
    <name evidence="5" type="ORF">CHYS00102_LOCUS8276</name>
</gene>
<dbReference type="Pfam" id="PF00397">
    <property type="entry name" value="WW"/>
    <property type="match status" value="1"/>
</dbReference>
<feature type="region of interest" description="Disordered" evidence="3">
    <location>
        <begin position="1"/>
        <end position="71"/>
    </location>
</feature>
<dbReference type="SMART" id="SM00322">
    <property type="entry name" value="KH"/>
    <property type="match status" value="3"/>
</dbReference>
<feature type="compositionally biased region" description="Low complexity" evidence="3">
    <location>
        <begin position="163"/>
        <end position="192"/>
    </location>
</feature>